<dbReference type="Proteomes" id="UP001180453">
    <property type="component" value="Unassembled WGS sequence"/>
</dbReference>
<reference evidence="2 3" key="1">
    <citation type="submission" date="2023-07" db="EMBL/GenBank/DDBJ databases">
        <title>Sorghum-associated microbial communities from plants grown in Nebraska, USA.</title>
        <authorList>
            <person name="Schachtman D."/>
        </authorList>
    </citation>
    <scope>NUCLEOTIDE SEQUENCE [LARGE SCALE GENOMIC DNA]</scope>
    <source>
        <strain evidence="2 3">BE314</strain>
    </source>
</reference>
<feature type="chain" id="PRO_5045724718" description="DUF4410 domain-containing protein" evidence="1">
    <location>
        <begin position="23"/>
        <end position="195"/>
    </location>
</feature>
<accession>A0ABU1YR97</accession>
<feature type="signal peptide" evidence="1">
    <location>
        <begin position="1"/>
        <end position="22"/>
    </location>
</feature>
<proteinExistence type="predicted"/>
<sequence length="195" mass="20332">MNTLSHSLVRRLALVAVLAAMAGCASVKMPESAPSAANAERLRAAKLAPAQLGSFKLADGKPASMDTSLSGLRGSSLSPTHGSFSTQLRDEIAAELAAAGLLDPKSKVVIEGQLTDSMVDAAIGTGKGRLAARIQVQRDGKTAFDKEVVAEATWESSFVGAVAIPRAMNQYTALYKTLVGKLFDDADFKRALAAQ</sequence>
<dbReference type="EMBL" id="JAVDXU010000002">
    <property type="protein sequence ID" value="MDR7270726.1"/>
    <property type="molecule type" value="Genomic_DNA"/>
</dbReference>
<keyword evidence="3" id="KW-1185">Reference proteome</keyword>
<keyword evidence="1" id="KW-0732">Signal</keyword>
<name>A0ABU1YR97_ROSSA</name>
<comment type="caution">
    <text evidence="2">The sequence shown here is derived from an EMBL/GenBank/DDBJ whole genome shotgun (WGS) entry which is preliminary data.</text>
</comment>
<gene>
    <name evidence="2" type="ORF">J2X20_003384</name>
</gene>
<organism evidence="2 3">
    <name type="scientific">Roseateles saccharophilus</name>
    <name type="common">Pseudomonas saccharophila</name>
    <dbReference type="NCBI Taxonomy" id="304"/>
    <lineage>
        <taxon>Bacteria</taxon>
        <taxon>Pseudomonadati</taxon>
        <taxon>Pseudomonadota</taxon>
        <taxon>Betaproteobacteria</taxon>
        <taxon>Burkholderiales</taxon>
        <taxon>Sphaerotilaceae</taxon>
        <taxon>Roseateles</taxon>
    </lineage>
</organism>
<evidence type="ECO:0008006" key="4">
    <source>
        <dbReference type="Google" id="ProtNLM"/>
    </source>
</evidence>
<evidence type="ECO:0000256" key="1">
    <source>
        <dbReference type="SAM" id="SignalP"/>
    </source>
</evidence>
<evidence type="ECO:0000313" key="2">
    <source>
        <dbReference type="EMBL" id="MDR7270726.1"/>
    </source>
</evidence>
<dbReference type="RefSeq" id="WP_310266925.1">
    <property type="nucleotide sequence ID" value="NZ_JAVDXU010000002.1"/>
</dbReference>
<protein>
    <recommendedName>
        <fullName evidence="4">DUF4410 domain-containing protein</fullName>
    </recommendedName>
</protein>
<evidence type="ECO:0000313" key="3">
    <source>
        <dbReference type="Proteomes" id="UP001180453"/>
    </source>
</evidence>